<evidence type="ECO:0000313" key="2">
    <source>
        <dbReference type="Proteomes" id="UP000218164"/>
    </source>
</evidence>
<name>A0A2A2HMK8_9EURY</name>
<proteinExistence type="predicted"/>
<dbReference type="EMBL" id="LMVP01000551">
    <property type="protein sequence ID" value="PAV10612.1"/>
    <property type="molecule type" value="Genomic_DNA"/>
</dbReference>
<keyword evidence="2" id="KW-1185">Reference proteome</keyword>
<evidence type="ECO:0000313" key="1">
    <source>
        <dbReference type="EMBL" id="PAV10612.1"/>
    </source>
</evidence>
<reference evidence="1 2" key="1">
    <citation type="journal article" date="2017" name="BMC Genomics">
        <title>Genomic analysis of methanogenic archaea reveals a shift towards energy conservation.</title>
        <authorList>
            <person name="Gilmore S.P."/>
            <person name="Henske J.K."/>
            <person name="Sexton J.A."/>
            <person name="Solomon K.V."/>
            <person name="Seppala S."/>
            <person name="Yoo J.I."/>
            <person name="Huyett L.M."/>
            <person name="Pressman A."/>
            <person name="Cogan J.Z."/>
            <person name="Kivenson V."/>
            <person name="Peng X."/>
            <person name="Tan Y."/>
            <person name="Valentine D.L."/>
            <person name="O'Malley M.A."/>
        </authorList>
    </citation>
    <scope>NUCLEOTIDE SEQUENCE [LARGE SCALE GENOMIC DNA]</scope>
    <source>
        <strain evidence="1 2">MC-15</strain>
    </source>
</reference>
<dbReference type="RefSeq" id="WP_095646138.1">
    <property type="nucleotide sequence ID" value="NZ_LMVP01000551.1"/>
</dbReference>
<dbReference type="Gene3D" id="1.20.120.330">
    <property type="entry name" value="Nucleotidyltransferases domain 2"/>
    <property type="match status" value="1"/>
</dbReference>
<dbReference type="SUPFAM" id="SSF81593">
    <property type="entry name" value="Nucleotidyltransferase substrate binding subunit/domain"/>
    <property type="match status" value="1"/>
</dbReference>
<protein>
    <submittedName>
        <fullName evidence="1">Uncharacterized protein</fullName>
    </submittedName>
</protein>
<organism evidence="1 2">
    <name type="scientific">Methanosarcina spelaei</name>
    <dbReference type="NCBI Taxonomy" id="1036679"/>
    <lineage>
        <taxon>Archaea</taxon>
        <taxon>Methanobacteriati</taxon>
        <taxon>Methanobacteriota</taxon>
        <taxon>Stenosarchaea group</taxon>
        <taxon>Methanomicrobia</taxon>
        <taxon>Methanosarcinales</taxon>
        <taxon>Methanosarcinaceae</taxon>
        <taxon>Methanosarcina</taxon>
    </lineage>
</organism>
<accession>A0A2A2HMK8</accession>
<dbReference type="AlphaFoldDB" id="A0A2A2HMK8"/>
<dbReference type="OrthoDB" id="131204at2157"/>
<comment type="caution">
    <text evidence="1">The sequence shown here is derived from an EMBL/GenBank/DDBJ whole genome shotgun (WGS) entry which is preliminary data.</text>
</comment>
<sequence>METLKLRIETTEKALKTLKAITEEPYSVIVRDAAIQRFEYTSETFIRAFMFQSRRARENTGLR</sequence>
<dbReference type="Proteomes" id="UP000218164">
    <property type="component" value="Unassembled WGS sequence"/>
</dbReference>
<gene>
    <name evidence="1" type="ORF">ASJ81_12990</name>
</gene>